<keyword evidence="2" id="KW-1185">Reference proteome</keyword>
<dbReference type="RefSeq" id="XP_016638148.1">
    <property type="nucleotide sequence ID" value="XM_016771238.1"/>
</dbReference>
<sequence>MSKVHLHDHTASYHAITTKSPQGLQCLKRLFIEYDDANPSRANLNSLFARDFVDNENESERNIGREEAIETIISSRARCSRHQIDLKRATCIVNSSSSHTVFFEGVRFMMFATTQNGSDGELPVVEDKVNWTRVPFAGRMEVRVKENRFSLKDAVAEIVSRRVTSDNSILLKRDLTPRTYSMPFASPASTSTTQLGIIPTNVSELPAAISAASGDIKSLAPYVSSVNVTPTVTSGSSVDGDQLGKR</sequence>
<dbReference type="OrthoDB" id="4147229at2759"/>
<proteinExistence type="predicted"/>
<dbReference type="GeneID" id="27706464"/>
<dbReference type="EMBL" id="KN848062">
    <property type="protein sequence ID" value="KIY04026.1"/>
    <property type="molecule type" value="Genomic_DNA"/>
</dbReference>
<reference evidence="1 2" key="1">
    <citation type="submission" date="2015-01" db="EMBL/GenBank/DDBJ databases">
        <title>The Genome Sequence of Fonsecaea multimorphosa CBS 102226.</title>
        <authorList>
            <consortium name="The Broad Institute Genomics Platform"/>
            <person name="Cuomo C."/>
            <person name="de Hoog S."/>
            <person name="Gorbushina A."/>
            <person name="Stielow B."/>
            <person name="Teixiera M."/>
            <person name="Abouelleil A."/>
            <person name="Chapman S.B."/>
            <person name="Priest M."/>
            <person name="Young S.K."/>
            <person name="Wortman J."/>
            <person name="Nusbaum C."/>
            <person name="Birren B."/>
        </authorList>
    </citation>
    <scope>NUCLEOTIDE SEQUENCE [LARGE SCALE GENOMIC DNA]</scope>
    <source>
        <strain evidence="1 2">CBS 102226</strain>
    </source>
</reference>
<evidence type="ECO:0000313" key="1">
    <source>
        <dbReference type="EMBL" id="KIY04026.1"/>
    </source>
</evidence>
<dbReference type="Proteomes" id="UP000053411">
    <property type="component" value="Unassembled WGS sequence"/>
</dbReference>
<name>A0A0D2HQ69_9EURO</name>
<organism evidence="1 2">
    <name type="scientific">Fonsecaea multimorphosa CBS 102226</name>
    <dbReference type="NCBI Taxonomy" id="1442371"/>
    <lineage>
        <taxon>Eukaryota</taxon>
        <taxon>Fungi</taxon>
        <taxon>Dikarya</taxon>
        <taxon>Ascomycota</taxon>
        <taxon>Pezizomycotina</taxon>
        <taxon>Eurotiomycetes</taxon>
        <taxon>Chaetothyriomycetidae</taxon>
        <taxon>Chaetothyriales</taxon>
        <taxon>Herpotrichiellaceae</taxon>
        <taxon>Fonsecaea</taxon>
    </lineage>
</organism>
<dbReference type="AlphaFoldDB" id="A0A0D2HQ69"/>
<dbReference type="VEuPathDB" id="FungiDB:Z520_00718"/>
<accession>A0A0D2HQ69</accession>
<gene>
    <name evidence="1" type="ORF">Z520_00718</name>
</gene>
<protein>
    <recommendedName>
        <fullName evidence="3">NTF2 domain-containing protein</fullName>
    </recommendedName>
</protein>
<evidence type="ECO:0000313" key="2">
    <source>
        <dbReference type="Proteomes" id="UP000053411"/>
    </source>
</evidence>
<evidence type="ECO:0008006" key="3">
    <source>
        <dbReference type="Google" id="ProtNLM"/>
    </source>
</evidence>